<evidence type="ECO:0000256" key="5">
    <source>
        <dbReference type="ARBA" id="ARBA00022842"/>
    </source>
</evidence>
<keyword evidence="5" id="KW-0460">Magnesium</keyword>
<dbReference type="eggNOG" id="COG0494">
    <property type="taxonomic scope" value="Bacteria"/>
</dbReference>
<dbReference type="InterPro" id="IPR015797">
    <property type="entry name" value="NUDIX_hydrolase-like_dom_sf"/>
</dbReference>
<keyword evidence="4 8" id="KW-0378">Hydrolase</keyword>
<dbReference type="Pfam" id="PF00293">
    <property type="entry name" value="NUDIX"/>
    <property type="match status" value="1"/>
</dbReference>
<dbReference type="PANTHER" id="PTHR12992:SF11">
    <property type="entry name" value="MITOCHONDRIAL COENZYME A DIPHOSPHATASE NUDT8"/>
    <property type="match status" value="1"/>
</dbReference>
<keyword evidence="9" id="KW-1185">Reference proteome</keyword>
<dbReference type="STRING" id="1328313.DS2_00450"/>
<evidence type="ECO:0000313" key="9">
    <source>
        <dbReference type="Proteomes" id="UP000019276"/>
    </source>
</evidence>
<dbReference type="SUPFAM" id="SSF55811">
    <property type="entry name" value="Nudix"/>
    <property type="match status" value="1"/>
</dbReference>
<reference evidence="8 9" key="1">
    <citation type="journal article" date="2014" name="Genome Announc.">
        <title>Draft Genome Sequence of the Agar-Degrading Bacterium Catenovulum sp. Strain DS-2, Isolated from Intestines of Haliotis diversicolor.</title>
        <authorList>
            <person name="Shan D."/>
            <person name="Li X."/>
            <person name="Gu Z."/>
            <person name="Wei G."/>
            <person name="Gao Z."/>
            <person name="Shao Z."/>
        </authorList>
    </citation>
    <scope>NUCLEOTIDE SEQUENCE [LARGE SCALE GENOMIC DNA]</scope>
    <source>
        <strain evidence="8 9">DS-2</strain>
    </source>
</reference>
<dbReference type="RefSeq" id="WP_035012608.1">
    <property type="nucleotide sequence ID" value="NZ_ARZY01000001.1"/>
</dbReference>
<dbReference type="GO" id="GO:0010945">
    <property type="term" value="F:coenzyme A diphosphatase activity"/>
    <property type="evidence" value="ECO:0007669"/>
    <property type="project" value="InterPro"/>
</dbReference>
<dbReference type="InterPro" id="IPR000086">
    <property type="entry name" value="NUDIX_hydrolase_dom"/>
</dbReference>
<dbReference type="OrthoDB" id="9802805at2"/>
<dbReference type="GO" id="GO:0046872">
    <property type="term" value="F:metal ion binding"/>
    <property type="evidence" value="ECO:0007669"/>
    <property type="project" value="UniProtKB-KW"/>
</dbReference>
<evidence type="ECO:0000256" key="2">
    <source>
        <dbReference type="ARBA" id="ARBA00001946"/>
    </source>
</evidence>
<evidence type="ECO:0000259" key="7">
    <source>
        <dbReference type="PROSITE" id="PS51462"/>
    </source>
</evidence>
<comment type="cofactor">
    <cofactor evidence="2">
        <name>Mg(2+)</name>
        <dbReference type="ChEBI" id="CHEBI:18420"/>
    </cofactor>
</comment>
<dbReference type="CDD" id="cd03426">
    <property type="entry name" value="NUDIX_CoAse_Nudt7"/>
    <property type="match status" value="1"/>
</dbReference>
<evidence type="ECO:0000256" key="1">
    <source>
        <dbReference type="ARBA" id="ARBA00001936"/>
    </source>
</evidence>
<gene>
    <name evidence="8" type="ORF">DS2_00450</name>
</gene>
<dbReference type="PROSITE" id="PS51462">
    <property type="entry name" value="NUDIX"/>
    <property type="match status" value="1"/>
</dbReference>
<dbReference type="EMBL" id="ARZY01000001">
    <property type="protein sequence ID" value="EWH12147.1"/>
    <property type="molecule type" value="Genomic_DNA"/>
</dbReference>
<dbReference type="Proteomes" id="UP000019276">
    <property type="component" value="Unassembled WGS sequence"/>
</dbReference>
<sequence>MQDDAYFNQILSRLLLRPRPSLRTRGYLRQAKAKDAAVLLLLVKAQKPYFLLTQRSSQLKHHANQVCLPGGRQDEGESLFATAVRETEEELAIPRQQIKPVTTMECIETPSGYRISPFIGYIPQYVAVKANAAEVAHVLTISVDEFLSKEINQQVYLMAGRKHKVLSFSHQQRLIWGATAAILDQFKRWLI</sequence>
<dbReference type="Gene3D" id="3.90.79.10">
    <property type="entry name" value="Nucleoside Triphosphate Pyrophosphohydrolase"/>
    <property type="match status" value="1"/>
</dbReference>
<name>W7QT16_9ALTE</name>
<evidence type="ECO:0000256" key="4">
    <source>
        <dbReference type="ARBA" id="ARBA00022801"/>
    </source>
</evidence>
<keyword evidence="6" id="KW-0464">Manganese</keyword>
<comment type="cofactor">
    <cofactor evidence="1">
        <name>Mn(2+)</name>
        <dbReference type="ChEBI" id="CHEBI:29035"/>
    </cofactor>
</comment>
<protein>
    <submittedName>
        <fullName evidence="8">NUDIX hydrolase</fullName>
    </submittedName>
</protein>
<keyword evidence="3" id="KW-0479">Metal-binding</keyword>
<accession>W7QT16</accession>
<feature type="domain" description="Nudix hydrolase" evidence="7">
    <location>
        <begin position="32"/>
        <end position="171"/>
    </location>
</feature>
<organism evidence="8 9">
    <name type="scientific">Catenovulum agarivorans DS-2</name>
    <dbReference type="NCBI Taxonomy" id="1328313"/>
    <lineage>
        <taxon>Bacteria</taxon>
        <taxon>Pseudomonadati</taxon>
        <taxon>Pseudomonadota</taxon>
        <taxon>Gammaproteobacteria</taxon>
        <taxon>Alteromonadales</taxon>
        <taxon>Alteromonadaceae</taxon>
        <taxon>Catenovulum</taxon>
    </lineage>
</organism>
<dbReference type="AlphaFoldDB" id="W7QT16"/>
<evidence type="ECO:0000256" key="6">
    <source>
        <dbReference type="ARBA" id="ARBA00023211"/>
    </source>
</evidence>
<evidence type="ECO:0000256" key="3">
    <source>
        <dbReference type="ARBA" id="ARBA00022723"/>
    </source>
</evidence>
<proteinExistence type="predicted"/>
<comment type="caution">
    <text evidence="8">The sequence shown here is derived from an EMBL/GenBank/DDBJ whole genome shotgun (WGS) entry which is preliminary data.</text>
</comment>
<dbReference type="PANTHER" id="PTHR12992">
    <property type="entry name" value="NUDIX HYDROLASE"/>
    <property type="match status" value="1"/>
</dbReference>
<dbReference type="InterPro" id="IPR045121">
    <property type="entry name" value="CoAse"/>
</dbReference>
<evidence type="ECO:0000313" key="8">
    <source>
        <dbReference type="EMBL" id="EWH12147.1"/>
    </source>
</evidence>